<evidence type="ECO:0000256" key="5">
    <source>
        <dbReference type="PROSITE-ProRule" id="PRU01248"/>
    </source>
</evidence>
<dbReference type="InterPro" id="IPR050808">
    <property type="entry name" value="Phage_Integrase"/>
</dbReference>
<evidence type="ECO:0000259" key="8">
    <source>
        <dbReference type="PROSITE" id="PS51900"/>
    </source>
</evidence>
<keyword evidence="3 5" id="KW-0238">DNA-binding</keyword>
<dbReference type="InterPro" id="IPR038488">
    <property type="entry name" value="Integrase_DNA-bd_sf"/>
</dbReference>
<dbReference type="InterPro" id="IPR002104">
    <property type="entry name" value="Integrase_catalytic"/>
</dbReference>
<feature type="domain" description="Core-binding (CB)" evidence="8">
    <location>
        <begin position="98"/>
        <end position="175"/>
    </location>
</feature>
<dbReference type="InterPro" id="IPR044068">
    <property type="entry name" value="CB"/>
</dbReference>
<evidence type="ECO:0000256" key="4">
    <source>
        <dbReference type="ARBA" id="ARBA00023172"/>
    </source>
</evidence>
<dbReference type="Pfam" id="PF22022">
    <property type="entry name" value="Phage_int_M"/>
    <property type="match status" value="1"/>
</dbReference>
<reference evidence="10" key="1">
    <citation type="journal article" date="2019" name="Int. J. Syst. Evol. Microbiol.">
        <title>The Global Catalogue of Microorganisms (GCM) 10K type strain sequencing project: providing services to taxonomists for standard genome sequencing and annotation.</title>
        <authorList>
            <consortium name="The Broad Institute Genomics Platform"/>
            <consortium name="The Broad Institute Genome Sequencing Center for Infectious Disease"/>
            <person name="Wu L."/>
            <person name="Ma J."/>
        </authorList>
    </citation>
    <scope>NUCLEOTIDE SEQUENCE [LARGE SCALE GENOMIC DNA]</scope>
    <source>
        <strain evidence="10">CCUG 63418</strain>
    </source>
</reference>
<comment type="caution">
    <text evidence="9">The sequence shown here is derived from an EMBL/GenBank/DDBJ whole genome shotgun (WGS) entry which is preliminary data.</text>
</comment>
<dbReference type="Gene3D" id="1.10.443.10">
    <property type="entry name" value="Intergrase catalytic core"/>
    <property type="match status" value="1"/>
</dbReference>
<name>A0ABW2YWQ0_9SPHI</name>
<dbReference type="RefSeq" id="WP_377100044.1">
    <property type="nucleotide sequence ID" value="NZ_JBHTHU010000006.1"/>
</dbReference>
<keyword evidence="2" id="KW-0229">DNA integration</keyword>
<evidence type="ECO:0000313" key="9">
    <source>
        <dbReference type="EMBL" id="MFD0750619.1"/>
    </source>
</evidence>
<dbReference type="Pfam" id="PF13356">
    <property type="entry name" value="Arm-DNA-bind_3"/>
    <property type="match status" value="1"/>
</dbReference>
<evidence type="ECO:0000313" key="10">
    <source>
        <dbReference type="Proteomes" id="UP001596958"/>
    </source>
</evidence>
<dbReference type="PROSITE" id="PS51900">
    <property type="entry name" value="CB"/>
    <property type="match status" value="1"/>
</dbReference>
<comment type="similarity">
    <text evidence="1">Belongs to the 'phage' integrase family.</text>
</comment>
<dbReference type="PANTHER" id="PTHR30629">
    <property type="entry name" value="PROPHAGE INTEGRASE"/>
    <property type="match status" value="1"/>
</dbReference>
<feature type="region of interest" description="Disordered" evidence="6">
    <location>
        <begin position="435"/>
        <end position="464"/>
    </location>
</feature>
<evidence type="ECO:0000256" key="3">
    <source>
        <dbReference type="ARBA" id="ARBA00023125"/>
    </source>
</evidence>
<dbReference type="Proteomes" id="UP001596958">
    <property type="component" value="Unassembled WGS sequence"/>
</dbReference>
<dbReference type="CDD" id="cd00801">
    <property type="entry name" value="INT_P4_C"/>
    <property type="match status" value="1"/>
</dbReference>
<dbReference type="InterPro" id="IPR011010">
    <property type="entry name" value="DNA_brk_join_enz"/>
</dbReference>
<keyword evidence="4" id="KW-0233">DNA recombination</keyword>
<dbReference type="EMBL" id="JBHTHU010000006">
    <property type="protein sequence ID" value="MFD0750619.1"/>
    <property type="molecule type" value="Genomic_DNA"/>
</dbReference>
<dbReference type="InterPro" id="IPR053876">
    <property type="entry name" value="Phage_int_M"/>
</dbReference>
<evidence type="ECO:0000256" key="1">
    <source>
        <dbReference type="ARBA" id="ARBA00008857"/>
    </source>
</evidence>
<dbReference type="Gene3D" id="3.30.160.390">
    <property type="entry name" value="Integrase, DNA-binding domain"/>
    <property type="match status" value="1"/>
</dbReference>
<dbReference type="Pfam" id="PF00589">
    <property type="entry name" value="Phage_integrase"/>
    <property type="match status" value="1"/>
</dbReference>
<dbReference type="PANTHER" id="PTHR30629:SF2">
    <property type="entry name" value="PROPHAGE INTEGRASE INTS-RELATED"/>
    <property type="match status" value="1"/>
</dbReference>
<evidence type="ECO:0000259" key="7">
    <source>
        <dbReference type="PROSITE" id="PS51898"/>
    </source>
</evidence>
<accession>A0ABW2YWQ0</accession>
<dbReference type="InterPro" id="IPR010998">
    <property type="entry name" value="Integrase_recombinase_N"/>
</dbReference>
<organism evidence="9 10">
    <name type="scientific">Mucilaginibacter calamicampi</name>
    <dbReference type="NCBI Taxonomy" id="1302352"/>
    <lineage>
        <taxon>Bacteria</taxon>
        <taxon>Pseudomonadati</taxon>
        <taxon>Bacteroidota</taxon>
        <taxon>Sphingobacteriia</taxon>
        <taxon>Sphingobacteriales</taxon>
        <taxon>Sphingobacteriaceae</taxon>
        <taxon>Mucilaginibacter</taxon>
    </lineage>
</organism>
<dbReference type="Gene3D" id="1.10.150.130">
    <property type="match status" value="1"/>
</dbReference>
<feature type="compositionally biased region" description="Polar residues" evidence="6">
    <location>
        <begin position="442"/>
        <end position="452"/>
    </location>
</feature>
<dbReference type="PROSITE" id="PS51898">
    <property type="entry name" value="TYR_RECOMBINASE"/>
    <property type="match status" value="1"/>
</dbReference>
<dbReference type="InterPro" id="IPR025166">
    <property type="entry name" value="Integrase_DNA_bind_dom"/>
</dbReference>
<proteinExistence type="inferred from homology"/>
<protein>
    <submittedName>
        <fullName evidence="9">Tyrosine-type recombinase/integrase</fullName>
    </submittedName>
</protein>
<dbReference type="SUPFAM" id="SSF56349">
    <property type="entry name" value="DNA breaking-rejoining enzymes"/>
    <property type="match status" value="1"/>
</dbReference>
<dbReference type="InterPro" id="IPR013762">
    <property type="entry name" value="Integrase-like_cat_sf"/>
</dbReference>
<feature type="domain" description="Tyr recombinase" evidence="7">
    <location>
        <begin position="198"/>
        <end position="378"/>
    </location>
</feature>
<keyword evidence="10" id="KW-1185">Reference proteome</keyword>
<evidence type="ECO:0000256" key="6">
    <source>
        <dbReference type="SAM" id="MobiDB-lite"/>
    </source>
</evidence>
<evidence type="ECO:0000256" key="2">
    <source>
        <dbReference type="ARBA" id="ARBA00022908"/>
    </source>
</evidence>
<gene>
    <name evidence="9" type="ORF">ACFQZS_10725</name>
</gene>
<sequence length="464" mass="53626">MPLTDLQCLNAKPQDTKYKLTDAEGLFLVVMPNSKRYWHFKYTIHNTERVISFGRYPVISLSEAREKRLAAQKQIKLGIDPLIVREKEKQLAAFNAANTFEPIAREWHERNKYQWADRHAACVMFRLEKYLFGKLGKLPLAEINAQFLLSCLETISPATARRLLQYCGRIFRYANVTGRMQGDPTLGVVEILRRPRKGHMASIDIDELPDFLNSIEAIRFNVSRQTYLAMRLILLVFVRHKELRKAKKIEFNFDTAIWTIPAERMKMRLEHLVPLSQQAISIIKELFSLNPNSEYLLPSNHNRNKAISENALLDFVYLAGYKGKMTVHGCRALAMGICQERLKIPFIVIDRQLSHVPESEVRRAYDRAKFWDDRVSMMQRYADYIDEVLPTHPTQRSQNGTQRTNQPTTNTAITVNSYGYSARVGYQNASFTQPLEVGPFPETSQGHRQPYQSLVEGRDNISLQ</sequence>